<feature type="compositionally biased region" description="Polar residues" evidence="1">
    <location>
        <begin position="462"/>
        <end position="481"/>
    </location>
</feature>
<dbReference type="Pfam" id="PF18405">
    <property type="entry name" value="SLC25_like"/>
    <property type="match status" value="1"/>
</dbReference>
<evidence type="ECO:0000313" key="3">
    <source>
        <dbReference type="Proteomes" id="UP000054693"/>
    </source>
</evidence>
<keyword evidence="3" id="KW-1185">Reference proteome</keyword>
<organism evidence="2 3">
    <name type="scientific">Legionella tucsonensis</name>
    <dbReference type="NCBI Taxonomy" id="40335"/>
    <lineage>
        <taxon>Bacteria</taxon>
        <taxon>Pseudomonadati</taxon>
        <taxon>Pseudomonadota</taxon>
        <taxon>Gammaproteobacteria</taxon>
        <taxon>Legionellales</taxon>
        <taxon>Legionellaceae</taxon>
        <taxon>Legionella</taxon>
    </lineage>
</organism>
<evidence type="ECO:0000313" key="2">
    <source>
        <dbReference type="EMBL" id="KTD74029.1"/>
    </source>
</evidence>
<protein>
    <submittedName>
        <fullName evidence="2">Periplasmic ligand-binding sensor domain protein</fullName>
    </submittedName>
</protein>
<dbReference type="EMBL" id="LNZA01000001">
    <property type="protein sequence ID" value="KTD74029.1"/>
    <property type="molecule type" value="Genomic_DNA"/>
</dbReference>
<evidence type="ECO:0000256" key="1">
    <source>
        <dbReference type="SAM" id="MobiDB-lite"/>
    </source>
</evidence>
<dbReference type="Proteomes" id="UP000054693">
    <property type="component" value="Unassembled WGS sequence"/>
</dbReference>
<name>A0A0W0ZY72_9GAMM</name>
<reference evidence="2 3" key="1">
    <citation type="submission" date="2015-11" db="EMBL/GenBank/DDBJ databases">
        <title>Genomic analysis of 38 Legionella species identifies large and diverse effector repertoires.</title>
        <authorList>
            <person name="Burstein D."/>
            <person name="Amaro F."/>
            <person name="Zusman T."/>
            <person name="Lifshitz Z."/>
            <person name="Cohen O."/>
            <person name="Gilbert J.A."/>
            <person name="Pupko T."/>
            <person name="Shuman H.A."/>
            <person name="Segal G."/>
        </authorList>
    </citation>
    <scope>NUCLEOTIDE SEQUENCE [LARGE SCALE GENOMIC DNA]</scope>
    <source>
        <strain evidence="2 3">ATCC 49180</strain>
    </source>
</reference>
<feature type="compositionally biased region" description="Basic and acidic residues" evidence="1">
    <location>
        <begin position="482"/>
        <end position="502"/>
    </location>
</feature>
<comment type="caution">
    <text evidence="2">The sequence shown here is derived from an EMBL/GenBank/DDBJ whole genome shotgun (WGS) entry which is preliminary data.</text>
</comment>
<feature type="region of interest" description="Disordered" evidence="1">
    <location>
        <begin position="137"/>
        <end position="162"/>
    </location>
</feature>
<accession>A0A0W0ZY72</accession>
<feature type="region of interest" description="Disordered" evidence="1">
    <location>
        <begin position="455"/>
        <end position="502"/>
    </location>
</feature>
<gene>
    <name evidence="2" type="ORF">Ltuc_1876</name>
</gene>
<dbReference type="PATRIC" id="fig|40335.7.peg.1994"/>
<proteinExistence type="predicted"/>
<dbReference type="OrthoDB" id="5633477at2"/>
<sequence>MQTKNETKTPKTGQSPVTSLWSMHNLSNTPWLMTPFDVVKQKLQTQKTGYKPPVWTFPDLTKSPWFPNLTNMPWMTTPLDVVKQRLQTPKTGQKPMTSPVWTLPSLINASWVPNLANMPGMTTPMDVVKQRLVQAPKTGHTPGAPVTPMTVPPTPPQKPSWMPSMETVQRQLWSGANFVTVTLATCVSVVGVQSPVKTMLVNLSKNNTVIPTYSGGIWSLAKVMYAGTGASFSGSLVRSGYVTGAKGNSKPLEDGVHETGKEKSRKYVTVNYSYVAAMALGDILVTQIPESLSTLKKVPGLLPPDFTWKTLNNSWKLMMGGFIPRYGSGMVNFACLCVVEERIAKGLPIQDKNMAHFTSGMLSGMTAAVVSYPLTSFKDYTLVQSTVKDGRLHNANAIKLTQELFYCFISNPGASLKSFGSMALKQVPMRMGLTGIIFALVAGVGETMGSEPLAKVVPEKYQPSSPGKSRNSMFASKQTTPRIEEVQEETNEKDKNTGSKLP</sequence>
<dbReference type="AlphaFoldDB" id="A0A0W0ZY72"/>
<dbReference type="InterPro" id="IPR041000">
    <property type="entry name" value="Serine_protease"/>
</dbReference>